<feature type="transmembrane region" description="Helical" evidence="1">
    <location>
        <begin position="486"/>
        <end position="504"/>
    </location>
</feature>
<feature type="transmembrane region" description="Helical" evidence="1">
    <location>
        <begin position="263"/>
        <end position="283"/>
    </location>
</feature>
<reference evidence="2" key="1">
    <citation type="submission" date="2021-12" db="EMBL/GenBank/DDBJ databases">
        <authorList>
            <person name="Rodrigo-Torres L."/>
            <person name="Arahal R. D."/>
            <person name="Lucena T."/>
        </authorList>
    </citation>
    <scope>NUCLEOTIDE SEQUENCE</scope>
    <source>
        <strain evidence="2">CECT 8858</strain>
    </source>
</reference>
<dbReference type="InterPro" id="IPR018580">
    <property type="entry name" value="Uncharacterised_YfhO"/>
</dbReference>
<feature type="transmembrane region" description="Helical" evidence="1">
    <location>
        <begin position="47"/>
        <end position="67"/>
    </location>
</feature>
<feature type="transmembrane region" description="Helical" evidence="1">
    <location>
        <begin position="171"/>
        <end position="190"/>
    </location>
</feature>
<dbReference type="RefSeq" id="WP_238807825.1">
    <property type="nucleotide sequence ID" value="NZ_CAKLPY010000002.1"/>
</dbReference>
<evidence type="ECO:0000256" key="1">
    <source>
        <dbReference type="SAM" id="Phobius"/>
    </source>
</evidence>
<feature type="transmembrane region" description="Helical" evidence="1">
    <location>
        <begin position="348"/>
        <end position="367"/>
    </location>
</feature>
<proteinExistence type="predicted"/>
<sequence length="837" mass="95512">MSKTKKGQGKTLTNNINNNINNEVREDVEASLSSEIGFLEKLPQIKLLVLFSSIIILMLAWIYKGFIWGKYAYMFRDIGSDSYNLIYPQFYHHASYLEKFGSMPKWSFQQGLGQNVHPFWFDPISSVLFLIFKTNSASVMIWMQVIYMFLAGIFFFLYLKSLQLKNFPSLIGGFLFTFCGYVIIGGTWTVDKFPLEVLHVALLLYSVEQLLFRKNWILFPIAIALVGIHQPFDLYLYSLMLLVYVTARYAEKNSLKTLRFAKYAGVFLGLGLLGIGLGSFQTWSNLQQMIDSPRVSGNYSYGSTLKNIPIFSFAEWKEYSTVLLRMFSSDILGDGKSYSGWQNYMEAPIFYCGFLSLLLTPQLFFQLNRKQKIIYGTLIGLCLILIIFPYFRYAFWLFTGDYYRTISLLIVSLLLFYSMRALNYLYETGKINLIALGITALVLLLIINTVASEGQIVDKGLKSIINIFIILYTGLLVTARNAKLRVFAFVLLGVFVIVEVIYFSSNSLKKRDAYTKQELNDTNVGFKDATIEAVDYLKKKDANFYRIEKNYASGTAIHGSVNDAKIQEYYGTRSYHSFNQLNYVNFLESVKLIKKNDENSSRWLLGVFASPIIQRLCGVKYFLTKDINASYLRNANQDSVAMFKDVKIFRIKDTFPLGVTFDSYISNENFEKLDSVSRQAILLQTVSVTKDFQARLKGFNETTSANLPTGGVTIEVLKNWVVKATQDTLQIKEFLPNQIKGEIQLKNSKILFLSIPYDKGWSASVDGKMANIEKVDAGLMGILLEKGNHKIELTFEPPYVKEGTYLSLFSVLLFGVGITFFNLRKKKSTKNQSQKIA</sequence>
<feature type="transmembrane region" description="Helical" evidence="1">
    <location>
        <begin position="211"/>
        <end position="228"/>
    </location>
</feature>
<accession>A0ABN8EZA2</accession>
<feature type="transmembrane region" description="Helical" evidence="1">
    <location>
        <begin position="139"/>
        <end position="159"/>
    </location>
</feature>
<feature type="transmembrane region" description="Helical" evidence="1">
    <location>
        <begin position="402"/>
        <end position="419"/>
    </location>
</feature>
<evidence type="ECO:0008006" key="4">
    <source>
        <dbReference type="Google" id="ProtNLM"/>
    </source>
</evidence>
<dbReference type="Pfam" id="PF09586">
    <property type="entry name" value="YfhO"/>
    <property type="match status" value="2"/>
</dbReference>
<dbReference type="Proteomes" id="UP000837932">
    <property type="component" value="Unassembled WGS sequence"/>
</dbReference>
<feature type="transmembrane region" description="Helical" evidence="1">
    <location>
        <begin position="463"/>
        <end position="479"/>
    </location>
</feature>
<dbReference type="PANTHER" id="PTHR38454:SF1">
    <property type="entry name" value="INTEGRAL MEMBRANE PROTEIN"/>
    <property type="match status" value="1"/>
</dbReference>
<protein>
    <recommendedName>
        <fullName evidence="4">Membrane protein YfhO</fullName>
    </recommendedName>
</protein>
<feature type="transmembrane region" description="Helical" evidence="1">
    <location>
        <begin position="374"/>
        <end position="396"/>
    </location>
</feature>
<evidence type="ECO:0000313" key="3">
    <source>
        <dbReference type="Proteomes" id="UP000837932"/>
    </source>
</evidence>
<keyword evidence="1" id="KW-0812">Transmembrane</keyword>
<keyword evidence="3" id="KW-1185">Reference proteome</keyword>
<gene>
    <name evidence="2" type="ORF">EMA8858_03361</name>
</gene>
<feature type="transmembrane region" description="Helical" evidence="1">
    <location>
        <begin position="431"/>
        <end position="451"/>
    </location>
</feature>
<evidence type="ECO:0000313" key="2">
    <source>
        <dbReference type="EMBL" id="CAH0997218.1"/>
    </source>
</evidence>
<dbReference type="PANTHER" id="PTHR38454">
    <property type="entry name" value="INTEGRAL MEMBRANE PROTEIN-RELATED"/>
    <property type="match status" value="1"/>
</dbReference>
<name>A0ABN8EZA2_9BACT</name>
<keyword evidence="1" id="KW-0472">Membrane</keyword>
<feature type="transmembrane region" description="Helical" evidence="1">
    <location>
        <begin position="805"/>
        <end position="823"/>
    </location>
</feature>
<keyword evidence="1" id="KW-1133">Transmembrane helix</keyword>
<dbReference type="EMBL" id="CAKLPY010000002">
    <property type="protein sequence ID" value="CAH0997218.1"/>
    <property type="molecule type" value="Genomic_DNA"/>
</dbReference>
<comment type="caution">
    <text evidence="2">The sequence shown here is derived from an EMBL/GenBank/DDBJ whole genome shotgun (WGS) entry which is preliminary data.</text>
</comment>
<organism evidence="2 3">
    <name type="scientific">Emticicia aquatica</name>
    <dbReference type="NCBI Taxonomy" id="1681835"/>
    <lineage>
        <taxon>Bacteria</taxon>
        <taxon>Pseudomonadati</taxon>
        <taxon>Bacteroidota</taxon>
        <taxon>Cytophagia</taxon>
        <taxon>Cytophagales</taxon>
        <taxon>Leadbetterellaceae</taxon>
        <taxon>Emticicia</taxon>
    </lineage>
</organism>